<evidence type="ECO:0000313" key="4">
    <source>
        <dbReference type="Proteomes" id="UP000298763"/>
    </source>
</evidence>
<evidence type="ECO:0000313" key="3">
    <source>
        <dbReference type="EMBL" id="QCP10142.1"/>
    </source>
</evidence>
<name>A0A4P8HNV8_9BURK</name>
<feature type="region of interest" description="Disordered" evidence="1">
    <location>
        <begin position="44"/>
        <end position="79"/>
    </location>
</feature>
<reference evidence="2 5" key="2">
    <citation type="submission" date="2020-08" db="EMBL/GenBank/DDBJ databases">
        <title>Genomic Encyclopedia of Type Strains, Phase III (KMG-III): the genomes of soil and plant-associated and newly described type strains.</title>
        <authorList>
            <person name="Whitman W."/>
        </authorList>
    </citation>
    <scope>NUCLEOTIDE SEQUENCE [LARGE SCALE GENOMIC DNA]</scope>
    <source>
        <strain evidence="2 5">CECT 7753</strain>
    </source>
</reference>
<dbReference type="Proteomes" id="UP000584325">
    <property type="component" value="Unassembled WGS sequence"/>
</dbReference>
<organism evidence="2 5">
    <name type="scientific">Pseudoduganella umbonata</name>
    <dbReference type="NCBI Taxonomy" id="864828"/>
    <lineage>
        <taxon>Bacteria</taxon>
        <taxon>Pseudomonadati</taxon>
        <taxon>Pseudomonadota</taxon>
        <taxon>Betaproteobacteria</taxon>
        <taxon>Burkholderiales</taxon>
        <taxon>Oxalobacteraceae</taxon>
        <taxon>Telluria group</taxon>
        <taxon>Pseudoduganella</taxon>
    </lineage>
</organism>
<protein>
    <submittedName>
        <fullName evidence="2">Uncharacterized protein</fullName>
    </submittedName>
</protein>
<sequence length="79" mass="7838">MSMVRGATGLFGPSAPLALPGGPAMLQSLPPLKIHDAGAAATLPISVTDDKPPMTSPATGPMATGRMATGTITTRGSHE</sequence>
<evidence type="ECO:0000313" key="2">
    <source>
        <dbReference type="EMBL" id="MBB3220153.1"/>
    </source>
</evidence>
<accession>A0A4P8HNV8</accession>
<evidence type="ECO:0000313" key="5">
    <source>
        <dbReference type="Proteomes" id="UP000584325"/>
    </source>
</evidence>
<evidence type="ECO:0000256" key="1">
    <source>
        <dbReference type="SAM" id="MobiDB-lite"/>
    </source>
</evidence>
<dbReference type="EMBL" id="JACHXS010000001">
    <property type="protein sequence ID" value="MBB3220153.1"/>
    <property type="molecule type" value="Genomic_DNA"/>
</dbReference>
<proteinExistence type="predicted"/>
<feature type="compositionally biased region" description="Polar residues" evidence="1">
    <location>
        <begin position="70"/>
        <end position="79"/>
    </location>
</feature>
<gene>
    <name evidence="3" type="ORF">FCL38_06680</name>
    <name evidence="2" type="ORF">FHS02_000940</name>
</gene>
<dbReference type="Proteomes" id="UP000298763">
    <property type="component" value="Chromosome"/>
</dbReference>
<keyword evidence="4" id="KW-1185">Reference proteome</keyword>
<dbReference type="RefSeq" id="WP_137313026.1">
    <property type="nucleotide sequence ID" value="NZ_CP040017.1"/>
</dbReference>
<dbReference type="EMBL" id="CP040017">
    <property type="protein sequence ID" value="QCP10142.1"/>
    <property type="molecule type" value="Genomic_DNA"/>
</dbReference>
<reference evidence="3 4" key="1">
    <citation type="submission" date="2019-05" db="EMBL/GenBank/DDBJ databases">
        <title>Draft Genome Sequences of Six Type Strains of the Genus Massilia.</title>
        <authorList>
            <person name="Miess H."/>
            <person name="Frediansyhah A."/>
            <person name="Gross H."/>
        </authorList>
    </citation>
    <scope>NUCLEOTIDE SEQUENCE [LARGE SCALE GENOMIC DNA]</scope>
    <source>
        <strain evidence="3 4">DSMZ 26121</strain>
    </source>
</reference>
<dbReference type="AlphaFoldDB" id="A0A4P8HNV8"/>